<feature type="domain" description="4'-phosphopantetheinyl transferase" evidence="4">
    <location>
        <begin position="100"/>
        <end position="180"/>
    </location>
</feature>
<dbReference type="PRINTS" id="PR01399">
    <property type="entry name" value="ENTSNTHTASED"/>
</dbReference>
<dbReference type="Pfam" id="PF17837">
    <property type="entry name" value="4PPT_N"/>
    <property type="match status" value="1"/>
</dbReference>
<dbReference type="RefSeq" id="WP_184971248.1">
    <property type="nucleotide sequence ID" value="NZ_JACHIN010000014.1"/>
</dbReference>
<feature type="binding site" evidence="2">
    <location>
        <position position="152"/>
    </location>
    <ligand>
        <name>CoA</name>
        <dbReference type="ChEBI" id="CHEBI:57287"/>
    </ligand>
</feature>
<evidence type="ECO:0000259" key="5">
    <source>
        <dbReference type="Pfam" id="PF17837"/>
    </source>
</evidence>
<dbReference type="GO" id="GO:0009239">
    <property type="term" value="P:enterobactin biosynthetic process"/>
    <property type="evidence" value="ECO:0007669"/>
    <property type="project" value="InterPro"/>
</dbReference>
<dbReference type="PANTHER" id="PTHR38096">
    <property type="entry name" value="ENTEROBACTIN SYNTHASE COMPONENT D"/>
    <property type="match status" value="1"/>
</dbReference>
<accession>A0A7W8EKM6</accession>
<feature type="binding site" evidence="2">
    <location>
        <position position="47"/>
    </location>
    <ligand>
        <name>CoA</name>
        <dbReference type="ChEBI" id="CHEBI:57287"/>
    </ligand>
</feature>
<gene>
    <name evidence="6" type="ORF">HNR40_008247</name>
</gene>
<feature type="binding site" evidence="2">
    <location>
        <begin position="83"/>
        <end position="84"/>
    </location>
    <ligand>
        <name>CoA</name>
        <dbReference type="ChEBI" id="CHEBI:57287"/>
    </ligand>
</feature>
<dbReference type="SUPFAM" id="SSF56214">
    <property type="entry name" value="4'-phosphopantetheinyl transferase"/>
    <property type="match status" value="1"/>
</dbReference>
<evidence type="ECO:0000256" key="1">
    <source>
        <dbReference type="ARBA" id="ARBA00022679"/>
    </source>
</evidence>
<dbReference type="InterPro" id="IPR003542">
    <property type="entry name" value="Enbac_synth_compD-like"/>
</dbReference>
<evidence type="ECO:0000313" key="7">
    <source>
        <dbReference type="Proteomes" id="UP000568380"/>
    </source>
</evidence>
<dbReference type="Proteomes" id="UP000568380">
    <property type="component" value="Unassembled WGS sequence"/>
</dbReference>
<feature type="binding site" evidence="3">
    <location>
        <position position="105"/>
    </location>
    <ligand>
        <name>Mg(2+)</name>
        <dbReference type="ChEBI" id="CHEBI:18420"/>
    </ligand>
</feature>
<dbReference type="InterPro" id="IPR037143">
    <property type="entry name" value="4-PPantetheinyl_Trfase_dom_sf"/>
</dbReference>
<feature type="binding site" evidence="3">
    <location>
        <position position="104"/>
    </location>
    <ligand>
        <name>Mg(2+)</name>
        <dbReference type="ChEBI" id="CHEBI:18420"/>
    </ligand>
</feature>
<reference evidence="6 7" key="1">
    <citation type="submission" date="2020-08" db="EMBL/GenBank/DDBJ databases">
        <title>Genomic Encyclopedia of Type Strains, Phase IV (KMG-IV): sequencing the most valuable type-strain genomes for metagenomic binning, comparative biology and taxonomic classification.</title>
        <authorList>
            <person name="Goeker M."/>
        </authorList>
    </citation>
    <scope>NUCLEOTIDE SEQUENCE [LARGE SCALE GENOMIC DNA]</scope>
    <source>
        <strain evidence="6 7">DSM 45385</strain>
    </source>
</reference>
<feature type="binding site" evidence="2">
    <location>
        <position position="148"/>
    </location>
    <ligand>
        <name>CoA</name>
        <dbReference type="ChEBI" id="CHEBI:57287"/>
    </ligand>
</feature>
<dbReference type="GO" id="GO:0000287">
    <property type="term" value="F:magnesium ion binding"/>
    <property type="evidence" value="ECO:0007669"/>
    <property type="project" value="InterPro"/>
</dbReference>
<dbReference type="Pfam" id="PF01648">
    <property type="entry name" value="ACPS"/>
    <property type="match status" value="1"/>
</dbReference>
<comment type="cofactor">
    <cofactor evidence="3">
        <name>Mg(2+)</name>
        <dbReference type="ChEBI" id="CHEBI:18420"/>
    </cofactor>
</comment>
<evidence type="ECO:0000259" key="4">
    <source>
        <dbReference type="Pfam" id="PF01648"/>
    </source>
</evidence>
<keyword evidence="3" id="KW-0479">Metal-binding</keyword>
<evidence type="ECO:0000256" key="3">
    <source>
        <dbReference type="PIRSR" id="PIRSR603542-2"/>
    </source>
</evidence>
<keyword evidence="3" id="KW-0460">Magnesium</keyword>
<dbReference type="PANTHER" id="PTHR38096:SF1">
    <property type="entry name" value="ENTEROBACTIN SYNTHASE COMPONENT D"/>
    <property type="match status" value="1"/>
</dbReference>
<dbReference type="GO" id="GO:0008897">
    <property type="term" value="F:holo-[acyl-carrier-protein] synthase activity"/>
    <property type="evidence" value="ECO:0007669"/>
    <property type="project" value="InterPro"/>
</dbReference>
<feature type="binding site" evidence="2">
    <location>
        <position position="103"/>
    </location>
    <ligand>
        <name>CoA</name>
        <dbReference type="ChEBI" id="CHEBI:57287"/>
    </ligand>
</feature>
<feature type="domain" description="4'-phosphopantetheinyl transferase N-terminal" evidence="5">
    <location>
        <begin position="27"/>
        <end position="93"/>
    </location>
</feature>
<proteinExistence type="predicted"/>
<protein>
    <submittedName>
        <fullName evidence="6">4'-phosphopantetheinyl transferase EntD</fullName>
    </submittedName>
</protein>
<feature type="binding site" evidence="3">
    <location>
        <position position="103"/>
    </location>
    <ligand>
        <name>Mg(2+)</name>
        <dbReference type="ChEBI" id="CHEBI:18420"/>
    </ligand>
</feature>
<evidence type="ECO:0000256" key="2">
    <source>
        <dbReference type="PIRSR" id="PIRSR603542-1"/>
    </source>
</evidence>
<dbReference type="AlphaFoldDB" id="A0A7W8EKM6"/>
<dbReference type="InterPro" id="IPR008278">
    <property type="entry name" value="4-PPantetheinyl_Trfase_dom"/>
</dbReference>
<keyword evidence="1 6" id="KW-0808">Transferase</keyword>
<evidence type="ECO:0000313" key="6">
    <source>
        <dbReference type="EMBL" id="MBB5082751.1"/>
    </source>
</evidence>
<comment type="caution">
    <text evidence="6">The sequence shown here is derived from an EMBL/GenBank/DDBJ whole genome shotgun (WGS) entry which is preliminary data.</text>
</comment>
<dbReference type="GO" id="GO:0005886">
    <property type="term" value="C:plasma membrane"/>
    <property type="evidence" value="ECO:0007669"/>
    <property type="project" value="TreeGrafter"/>
</dbReference>
<feature type="binding site" evidence="2">
    <location>
        <position position="162"/>
    </location>
    <ligand>
        <name>CoA</name>
        <dbReference type="ChEBI" id="CHEBI:57287"/>
    </ligand>
</feature>
<dbReference type="EMBL" id="JACHIN010000014">
    <property type="protein sequence ID" value="MBB5082751.1"/>
    <property type="molecule type" value="Genomic_DNA"/>
</dbReference>
<feature type="binding site" evidence="2">
    <location>
        <position position="39"/>
    </location>
    <ligand>
        <name>CoA</name>
        <dbReference type="ChEBI" id="CHEBI:57287"/>
    </ligand>
</feature>
<dbReference type="GO" id="GO:0009366">
    <property type="term" value="C:enterobactin synthetase complex"/>
    <property type="evidence" value="ECO:0007669"/>
    <property type="project" value="InterPro"/>
</dbReference>
<keyword evidence="7" id="KW-1185">Reference proteome</keyword>
<dbReference type="InterPro" id="IPR041354">
    <property type="entry name" value="4PPT_N"/>
</dbReference>
<name>A0A7W8EKM6_9ACTN</name>
<organism evidence="6 7">
    <name type="scientific">Nonomuraea endophytica</name>
    <dbReference type="NCBI Taxonomy" id="714136"/>
    <lineage>
        <taxon>Bacteria</taxon>
        <taxon>Bacillati</taxon>
        <taxon>Actinomycetota</taxon>
        <taxon>Actinomycetes</taxon>
        <taxon>Streptosporangiales</taxon>
        <taxon>Streptosporangiaceae</taxon>
        <taxon>Nonomuraea</taxon>
    </lineage>
</organism>
<sequence length="210" mass="23295">MIEDILPPEVEAFETFDDPPGTVLFPEEEALIGRAVEKRRREFATARYCVRRAMGKLGMAPVAVLRGPRGEPTWPPGIAGSITHCTGYRAAALTRKPAMLGIDAEPDAPVGDDVIEAVSLPHERDMLRRLAAESPGPCWDRLLFSAKESVYKAWFPMTNRWLGFYDAEIDVDPFGGTFSAHIMAEGLRWQGRWLIRNGLIVTAIARIGMT</sequence>
<dbReference type="Gene3D" id="3.90.470.20">
    <property type="entry name" value="4'-phosphopantetheinyl transferase domain"/>
    <property type="match status" value="1"/>
</dbReference>